<comment type="function">
    <text evidence="1 5">Ferredoxins are iron-sulfur proteins that transfer electrons in a wide variety of metabolic reactions.</text>
</comment>
<dbReference type="SUPFAM" id="SSF54862">
    <property type="entry name" value="4Fe-4S ferredoxins"/>
    <property type="match status" value="1"/>
</dbReference>
<dbReference type="Gene3D" id="3.30.70.20">
    <property type="match status" value="1"/>
</dbReference>
<keyword evidence="5" id="KW-0813">Transport</keyword>
<dbReference type="GO" id="GO:0009055">
    <property type="term" value="F:electron transfer activity"/>
    <property type="evidence" value="ECO:0007669"/>
    <property type="project" value="UniProtKB-UniRule"/>
</dbReference>
<protein>
    <recommendedName>
        <fullName evidence="5">Ferredoxin</fullName>
    </recommendedName>
</protein>
<dbReference type="EMBL" id="DTKJ01000040">
    <property type="protein sequence ID" value="HGZ11634.1"/>
    <property type="molecule type" value="Genomic_DNA"/>
</dbReference>
<evidence type="ECO:0000256" key="1">
    <source>
        <dbReference type="ARBA" id="ARBA00003532"/>
    </source>
</evidence>
<dbReference type="InterPro" id="IPR017900">
    <property type="entry name" value="4Fe4S_Fe_S_CS"/>
</dbReference>
<evidence type="ECO:0000313" key="7">
    <source>
        <dbReference type="EMBL" id="HGZ11634.1"/>
    </source>
</evidence>
<keyword evidence="5" id="KW-0249">Electron transport</keyword>
<dbReference type="InterPro" id="IPR001080">
    <property type="entry name" value="3Fe4S_ferredoxin"/>
</dbReference>
<dbReference type="PRINTS" id="PR00352">
    <property type="entry name" value="3FE4SFRDOXIN"/>
</dbReference>
<name>A0A7C5ALJ4_9BACT</name>
<evidence type="ECO:0000259" key="6">
    <source>
        <dbReference type="PROSITE" id="PS51379"/>
    </source>
</evidence>
<evidence type="ECO:0000256" key="2">
    <source>
        <dbReference type="ARBA" id="ARBA00022723"/>
    </source>
</evidence>
<dbReference type="Pfam" id="PF13370">
    <property type="entry name" value="Fer4_13"/>
    <property type="match status" value="1"/>
</dbReference>
<keyword evidence="2 5" id="KW-0479">Metal-binding</keyword>
<reference evidence="7" key="1">
    <citation type="journal article" date="2020" name="mSystems">
        <title>Genome- and Community-Level Interaction Insights into Carbon Utilization and Element Cycling Functions of Hydrothermarchaeota in Hydrothermal Sediment.</title>
        <authorList>
            <person name="Zhou Z."/>
            <person name="Liu Y."/>
            <person name="Xu W."/>
            <person name="Pan J."/>
            <person name="Luo Z.H."/>
            <person name="Li M."/>
        </authorList>
    </citation>
    <scope>NUCLEOTIDE SEQUENCE [LARGE SCALE GENOMIC DNA]</scope>
    <source>
        <strain evidence="7">SpSt-853</strain>
    </source>
</reference>
<dbReference type="AlphaFoldDB" id="A0A7C5ALJ4"/>
<accession>A0A7C5ALJ4</accession>
<organism evidence="7">
    <name type="scientific">Desulfobacca acetoxidans</name>
    <dbReference type="NCBI Taxonomy" id="60893"/>
    <lineage>
        <taxon>Bacteria</taxon>
        <taxon>Pseudomonadati</taxon>
        <taxon>Thermodesulfobacteriota</taxon>
        <taxon>Desulfobaccia</taxon>
        <taxon>Desulfobaccales</taxon>
        <taxon>Desulfobaccaceae</taxon>
        <taxon>Desulfobacca</taxon>
    </lineage>
</organism>
<dbReference type="GO" id="GO:0005506">
    <property type="term" value="F:iron ion binding"/>
    <property type="evidence" value="ECO:0007669"/>
    <property type="project" value="UniProtKB-UniRule"/>
</dbReference>
<dbReference type="PROSITE" id="PS51379">
    <property type="entry name" value="4FE4S_FER_2"/>
    <property type="match status" value="1"/>
</dbReference>
<keyword evidence="4 5" id="KW-0411">Iron-sulfur</keyword>
<feature type="domain" description="4Fe-4S ferredoxin-type" evidence="6">
    <location>
        <begin position="6"/>
        <end position="34"/>
    </location>
</feature>
<gene>
    <name evidence="7" type="ORF">ENW48_05405</name>
</gene>
<dbReference type="PROSITE" id="PS00198">
    <property type="entry name" value="4FE4S_FER_1"/>
    <property type="match status" value="1"/>
</dbReference>
<comment type="caution">
    <text evidence="7">The sequence shown here is derived from an EMBL/GenBank/DDBJ whole genome shotgun (WGS) entry which is preliminary data.</text>
</comment>
<keyword evidence="3 5" id="KW-0408">Iron</keyword>
<evidence type="ECO:0000256" key="3">
    <source>
        <dbReference type="ARBA" id="ARBA00023004"/>
    </source>
</evidence>
<evidence type="ECO:0000256" key="4">
    <source>
        <dbReference type="ARBA" id="ARBA00023014"/>
    </source>
</evidence>
<dbReference type="GO" id="GO:0051536">
    <property type="term" value="F:iron-sulfur cluster binding"/>
    <property type="evidence" value="ECO:0007669"/>
    <property type="project" value="UniProtKB-KW"/>
</dbReference>
<proteinExistence type="predicted"/>
<evidence type="ECO:0000256" key="5">
    <source>
        <dbReference type="RuleBase" id="RU368020"/>
    </source>
</evidence>
<dbReference type="InterPro" id="IPR017896">
    <property type="entry name" value="4Fe4S_Fe-S-bd"/>
</dbReference>
<sequence length="82" mass="8539">MTLTDQVPEIDDEACIGCGVCEALCPEVFSFNPSIGFALVVNPEGADPAKISEACQACPAHCIHCSQVLEEEGGNAQKNTGN</sequence>